<gene>
    <name evidence="3" type="ORF">FHR24_000181</name>
</gene>
<feature type="chain" id="PRO_5045500121" evidence="2">
    <location>
        <begin position="26"/>
        <end position="285"/>
    </location>
</feature>
<evidence type="ECO:0000256" key="2">
    <source>
        <dbReference type="SAM" id="SignalP"/>
    </source>
</evidence>
<evidence type="ECO:0000256" key="1">
    <source>
        <dbReference type="SAM" id="MobiDB-lite"/>
    </source>
</evidence>
<name>A0ABX0U9J2_9FLAO</name>
<keyword evidence="4" id="KW-1185">Reference proteome</keyword>
<reference evidence="3 4" key="1">
    <citation type="submission" date="2020-03" db="EMBL/GenBank/DDBJ databases">
        <title>Genomic Encyclopedia of Type Strains, Phase IV (KMG-IV): sequencing the most valuable type-strain genomes for metagenomic binning, comparative biology and taxonomic classification.</title>
        <authorList>
            <person name="Goeker M."/>
        </authorList>
    </citation>
    <scope>NUCLEOTIDE SEQUENCE [LARGE SCALE GENOMIC DNA]</scope>
    <source>
        <strain evidence="3 4">DSM 101599</strain>
    </source>
</reference>
<organism evidence="3 4">
    <name type="scientific">Wenyingzhuangia heitensis</name>
    <dbReference type="NCBI Taxonomy" id="1487859"/>
    <lineage>
        <taxon>Bacteria</taxon>
        <taxon>Pseudomonadati</taxon>
        <taxon>Bacteroidota</taxon>
        <taxon>Flavobacteriia</taxon>
        <taxon>Flavobacteriales</taxon>
        <taxon>Flavobacteriaceae</taxon>
        <taxon>Wenyingzhuangia</taxon>
    </lineage>
</organism>
<proteinExistence type="predicted"/>
<dbReference type="InterPro" id="IPR005901">
    <property type="entry name" value="GLPGLI"/>
</dbReference>
<keyword evidence="2" id="KW-0732">Signal</keyword>
<protein>
    <submittedName>
        <fullName evidence="3">GLPGLI family protein</fullName>
    </submittedName>
</protein>
<dbReference type="NCBIfam" id="TIGR01200">
    <property type="entry name" value="GLPGLI"/>
    <property type="match status" value="1"/>
</dbReference>
<dbReference type="RefSeq" id="WP_167182519.1">
    <property type="nucleotide sequence ID" value="NZ_JAASQL010000001.1"/>
</dbReference>
<comment type="caution">
    <text evidence="3">The sequence shown here is derived from an EMBL/GenBank/DDBJ whole genome shotgun (WGS) entry which is preliminary data.</text>
</comment>
<dbReference type="Pfam" id="PF09697">
    <property type="entry name" value="Porph_ging"/>
    <property type="match status" value="1"/>
</dbReference>
<accession>A0ABX0U9J2</accession>
<sequence length="285" mass="32509">MTFLFQKHTIALSCIILFIGSSLFAQQNFQGKAYYFSNTSMDMSRFDNPDFSEEQKKRIMDRMKSMFQKKFILSFNQTESLYKKEEKLEAPTQGGGGGNRFGAMMSGATDGDRYKNIQTQKMLKDAELLGKAFLISDPLEKLEWKMTGETKNIGQYTCFKATAKRVVTNTGTPGPPPRGNKKEEESQIKEKEIIVTAWYTMQIPVSHGPDVYWGLPGLILEISADNTTILCSKIVLNPVESIKIKKPTKGKKVSEKEYAKISLEKFTEMRENFRRGRGQNSDRRR</sequence>
<feature type="region of interest" description="Disordered" evidence="1">
    <location>
        <begin position="167"/>
        <end position="187"/>
    </location>
</feature>
<feature type="signal peptide" evidence="2">
    <location>
        <begin position="1"/>
        <end position="25"/>
    </location>
</feature>
<evidence type="ECO:0000313" key="3">
    <source>
        <dbReference type="EMBL" id="NIJ43742.1"/>
    </source>
</evidence>
<evidence type="ECO:0000313" key="4">
    <source>
        <dbReference type="Proteomes" id="UP000745859"/>
    </source>
</evidence>
<dbReference type="Proteomes" id="UP000745859">
    <property type="component" value="Unassembled WGS sequence"/>
</dbReference>
<dbReference type="EMBL" id="JAASQL010000001">
    <property type="protein sequence ID" value="NIJ43742.1"/>
    <property type="molecule type" value="Genomic_DNA"/>
</dbReference>